<evidence type="ECO:0000313" key="3">
    <source>
        <dbReference type="Proteomes" id="UP000290759"/>
    </source>
</evidence>
<evidence type="ECO:0000313" key="2">
    <source>
        <dbReference type="EMBL" id="RYC29141.1"/>
    </source>
</evidence>
<feature type="region of interest" description="Disordered" evidence="1">
    <location>
        <begin position="506"/>
        <end position="575"/>
    </location>
</feature>
<feature type="compositionally biased region" description="Low complexity" evidence="1">
    <location>
        <begin position="672"/>
        <end position="687"/>
    </location>
</feature>
<dbReference type="AlphaFoldDB" id="A0A4Q2U2N8"/>
<reference evidence="2 3" key="2">
    <citation type="submission" date="2019-02" db="EMBL/GenBank/DDBJ databases">
        <title>'Lichenibacterium ramalinii' gen. nov. sp. nov., 'Lichenibacterium minor' gen. nov. sp. nov.</title>
        <authorList>
            <person name="Pankratov T."/>
        </authorList>
    </citation>
    <scope>NUCLEOTIDE SEQUENCE [LARGE SCALE GENOMIC DNA]</scope>
    <source>
        <strain evidence="2 3">RmlP026</strain>
    </source>
</reference>
<feature type="region of interest" description="Disordered" evidence="1">
    <location>
        <begin position="89"/>
        <end position="145"/>
    </location>
</feature>
<dbReference type="Proteomes" id="UP000290759">
    <property type="component" value="Unassembled WGS sequence"/>
</dbReference>
<feature type="compositionally biased region" description="Pro residues" evidence="1">
    <location>
        <begin position="110"/>
        <end position="126"/>
    </location>
</feature>
<feature type="compositionally biased region" description="Basic and acidic residues" evidence="1">
    <location>
        <begin position="600"/>
        <end position="616"/>
    </location>
</feature>
<protein>
    <submittedName>
        <fullName evidence="2">Sel1 repeat family protein</fullName>
    </submittedName>
</protein>
<dbReference type="SUPFAM" id="SSF81901">
    <property type="entry name" value="HCP-like"/>
    <property type="match status" value="1"/>
</dbReference>
<name>A0A4Q2U2N8_9HYPH</name>
<dbReference type="InterPro" id="IPR050767">
    <property type="entry name" value="Sel1_AlgK"/>
</dbReference>
<dbReference type="OrthoDB" id="5295703at2"/>
<sequence length="947" mass="97448">MNRTVPLSKDAGPLRRPGQPEGDRLDDAVALAGAARGRVDHTAEMRAIAAQLQRLSGAVGHAGADQASVAPGRVDALRDAVAAIARRQADLDGDAPAPAELPAPTDAPTLAPPPEPGRAAPPPPTVAPSQPAAAREPSGLRRAGIDLSAEVSQTFARFSRDLRDAIHATDAGPKVEALGQEIRQIGRAVDGMGAALPNPDALARIGDQTREMRDLLKASTARSVPFDAVERQVASLEARLGRLAALPEPAAAAPPDFGATMAEVRALLDGFDPGATMAALETRLGAMTDRIERGLDAGGPSGLIEGLSRRVDEIHASLRSQLAASAVDTRPLEGLVRGLSERIGQAREATTDFHQLEAAVRAAAAKIDGAAAGLDPRGVQAVEAQLVRLSERLDRSEASLRALDGVEHTLGELFSQFEVTRQVAIDAAETAARTAARDTLRAALQNPNLAHRASDVPSAAVDQMARSLDDIRALQDTAERRTQSALSDIQIAMDRLAQRMAGIPARAPTFEEPRRPRAGAPEPAAAEAGRGPREPVDELIEPGLGRGFPPQTAKPEPRVEPEPEGSAPTPVVENDGPASFIAAARRAAQAAQASAAAIKSVERRPAPRPSASRDRAASAAPGSGTLGRARSFLAQRRRPILLSLAALVLLVGALEVVKLSAGSAEATRVSEAAAPARSGAATPAAATSKQAELPKAVLPAASAPGPAPLPTFVTGTKAPAPADGIAEGLRTAAASGDAGAQYEVGQRYSDGRGVSRDPKQAVAWFEKAAAQGSAPAAYRLGSAYEKGVGVDRDPALALGWYGKAADAGNIRAMHNLAVMSAEGAVGKPDYAKAAQWFGKASTYGVRDSQFNLAILYARGLGIEQSLPQSYTWFAIAASGGDEDAAKKRDEVAAKLDAKALSSAKAAADAFHAATAAPTANDVAPPAGGWDGASPRVPAAAGPKLSQL</sequence>
<reference evidence="2 3" key="1">
    <citation type="submission" date="2018-12" db="EMBL/GenBank/DDBJ databases">
        <authorList>
            <person name="Grouzdev D.S."/>
            <person name="Krutkina M.S."/>
        </authorList>
    </citation>
    <scope>NUCLEOTIDE SEQUENCE [LARGE SCALE GENOMIC DNA]</scope>
    <source>
        <strain evidence="2 3">RmlP026</strain>
    </source>
</reference>
<feature type="region of interest" description="Disordered" evidence="1">
    <location>
        <begin position="595"/>
        <end position="626"/>
    </location>
</feature>
<gene>
    <name evidence="2" type="ORF">D3273_25515</name>
</gene>
<dbReference type="EMBL" id="QYBB01000067">
    <property type="protein sequence ID" value="RYC29141.1"/>
    <property type="molecule type" value="Genomic_DNA"/>
</dbReference>
<dbReference type="PANTHER" id="PTHR11102:SF160">
    <property type="entry name" value="ERAD-ASSOCIATED E3 UBIQUITIN-PROTEIN LIGASE COMPONENT HRD3"/>
    <property type="match status" value="1"/>
</dbReference>
<dbReference type="PANTHER" id="PTHR11102">
    <property type="entry name" value="SEL-1-LIKE PROTEIN"/>
    <property type="match status" value="1"/>
</dbReference>
<feature type="region of interest" description="Disordered" evidence="1">
    <location>
        <begin position="667"/>
        <end position="687"/>
    </location>
</feature>
<feature type="region of interest" description="Disordered" evidence="1">
    <location>
        <begin position="920"/>
        <end position="947"/>
    </location>
</feature>
<feature type="compositionally biased region" description="Low complexity" evidence="1">
    <location>
        <begin position="94"/>
        <end position="109"/>
    </location>
</feature>
<dbReference type="Pfam" id="PF08238">
    <property type="entry name" value="Sel1"/>
    <property type="match status" value="4"/>
</dbReference>
<feature type="compositionally biased region" description="Low complexity" evidence="1">
    <location>
        <begin position="518"/>
        <end position="529"/>
    </location>
</feature>
<accession>A0A4Q2U2N8</accession>
<dbReference type="Gene3D" id="1.25.40.10">
    <property type="entry name" value="Tetratricopeptide repeat domain"/>
    <property type="match status" value="1"/>
</dbReference>
<dbReference type="InterPro" id="IPR011990">
    <property type="entry name" value="TPR-like_helical_dom_sf"/>
</dbReference>
<feature type="region of interest" description="Disordered" evidence="1">
    <location>
        <begin position="1"/>
        <end position="25"/>
    </location>
</feature>
<evidence type="ECO:0000256" key="1">
    <source>
        <dbReference type="SAM" id="MobiDB-lite"/>
    </source>
</evidence>
<comment type="caution">
    <text evidence="2">The sequence shown here is derived from an EMBL/GenBank/DDBJ whole genome shotgun (WGS) entry which is preliminary data.</text>
</comment>
<proteinExistence type="predicted"/>
<organism evidence="2 3">
    <name type="scientific">Lichenibacterium minor</name>
    <dbReference type="NCBI Taxonomy" id="2316528"/>
    <lineage>
        <taxon>Bacteria</taxon>
        <taxon>Pseudomonadati</taxon>
        <taxon>Pseudomonadota</taxon>
        <taxon>Alphaproteobacteria</taxon>
        <taxon>Hyphomicrobiales</taxon>
        <taxon>Lichenihabitantaceae</taxon>
        <taxon>Lichenibacterium</taxon>
    </lineage>
</organism>
<dbReference type="SMART" id="SM00671">
    <property type="entry name" value="SEL1"/>
    <property type="match status" value="4"/>
</dbReference>
<keyword evidence="3" id="KW-1185">Reference proteome</keyword>
<dbReference type="RefSeq" id="WP_129229777.1">
    <property type="nucleotide sequence ID" value="NZ_QYBB01000067.1"/>
</dbReference>
<dbReference type="InterPro" id="IPR006597">
    <property type="entry name" value="Sel1-like"/>
</dbReference>